<reference evidence="2" key="1">
    <citation type="journal article" date="2014" name="Nat. Genet.">
        <title>Genome of the human hookworm Necator americanus.</title>
        <authorList>
            <person name="Tang Y.T."/>
            <person name="Gao X."/>
            <person name="Rosa B.A."/>
            <person name="Abubucker S."/>
            <person name="Hallsworth-Pepin K."/>
            <person name="Martin J."/>
            <person name="Tyagi R."/>
            <person name="Heizer E."/>
            <person name="Zhang X."/>
            <person name="Bhonagiri-Palsikar V."/>
            <person name="Minx P."/>
            <person name="Warren W.C."/>
            <person name="Wang Q."/>
            <person name="Zhan B."/>
            <person name="Hotez P.J."/>
            <person name="Sternberg P.W."/>
            <person name="Dougall A."/>
            <person name="Gaze S.T."/>
            <person name="Mulvenna J."/>
            <person name="Sotillo J."/>
            <person name="Ranganathan S."/>
            <person name="Rabelo E.M."/>
            <person name="Wilson R.K."/>
            <person name="Felgner P.L."/>
            <person name="Bethony J."/>
            <person name="Hawdon J.M."/>
            <person name="Gasser R.B."/>
            <person name="Loukas A."/>
            <person name="Mitreva M."/>
        </authorList>
    </citation>
    <scope>NUCLEOTIDE SEQUENCE [LARGE SCALE GENOMIC DNA]</scope>
</reference>
<gene>
    <name evidence="1" type="ORF">NECAME_17828</name>
</gene>
<evidence type="ECO:0000313" key="2">
    <source>
        <dbReference type="Proteomes" id="UP000053676"/>
    </source>
</evidence>
<keyword evidence="2" id="KW-1185">Reference proteome</keyword>
<proteinExistence type="predicted"/>
<accession>W2TJF8</accession>
<evidence type="ECO:0000313" key="1">
    <source>
        <dbReference type="EMBL" id="ETN81734.1"/>
    </source>
</evidence>
<dbReference type="Proteomes" id="UP000053676">
    <property type="component" value="Unassembled WGS sequence"/>
</dbReference>
<name>W2TJF8_NECAM</name>
<sequence length="86" mass="9496">MALTVKPLEKVRKNIPVEAVTRPAPSELLKGASQSGGKNPSHCRRVDLAGELPVVFCLIFYRRDVLDGFEQPVVVKPGQPFQHGQF</sequence>
<organism evidence="1 2">
    <name type="scientific">Necator americanus</name>
    <name type="common">Human hookworm</name>
    <dbReference type="NCBI Taxonomy" id="51031"/>
    <lineage>
        <taxon>Eukaryota</taxon>
        <taxon>Metazoa</taxon>
        <taxon>Ecdysozoa</taxon>
        <taxon>Nematoda</taxon>
        <taxon>Chromadorea</taxon>
        <taxon>Rhabditida</taxon>
        <taxon>Rhabditina</taxon>
        <taxon>Rhabditomorpha</taxon>
        <taxon>Strongyloidea</taxon>
        <taxon>Ancylostomatidae</taxon>
        <taxon>Bunostominae</taxon>
        <taxon>Necator</taxon>
    </lineage>
</organism>
<dbReference type="KEGG" id="nai:NECAME_17828"/>
<protein>
    <submittedName>
        <fullName evidence="1">Uncharacterized protein</fullName>
    </submittedName>
</protein>
<dbReference type="EMBL" id="KI658629">
    <property type="protein sequence ID" value="ETN81734.1"/>
    <property type="molecule type" value="Genomic_DNA"/>
</dbReference>
<dbReference type="AlphaFoldDB" id="W2TJF8"/>